<sequence length="111" mass="12339">MRAKLTVLIVIGMIVMFWAGMRVGSYLTDQRQKMLRQEIVLEHYRGGSDADTIAEAEKWLQESNQPKGLLGSWQFALIVGAIGMQGAFWAKGKLAALNGGRRKQDIPGSEF</sequence>
<gene>
    <name evidence="2" type="ORF">IFK94_04190</name>
</gene>
<evidence type="ECO:0000313" key="3">
    <source>
        <dbReference type="Proteomes" id="UP000648239"/>
    </source>
</evidence>
<reference evidence="2 3" key="1">
    <citation type="submission" date="2020-08" db="EMBL/GenBank/DDBJ databases">
        <title>Acidobacteriota in marine sediments use diverse sulfur dissimilation pathways.</title>
        <authorList>
            <person name="Wasmund K."/>
        </authorList>
    </citation>
    <scope>NUCLEOTIDE SEQUENCE [LARGE SCALE GENOMIC DNA]</scope>
    <source>
        <strain evidence="2">MAG AM4</strain>
    </source>
</reference>
<name>A0A8J7C2A3_9BACT</name>
<dbReference type="AlphaFoldDB" id="A0A8J7C2A3"/>
<accession>A0A8J7C2A3</accession>
<dbReference type="EMBL" id="JACXWD010000008">
    <property type="protein sequence ID" value="MBD3867306.1"/>
    <property type="molecule type" value="Genomic_DNA"/>
</dbReference>
<keyword evidence="1" id="KW-1133">Transmembrane helix</keyword>
<comment type="caution">
    <text evidence="2">The sequence shown here is derived from an EMBL/GenBank/DDBJ whole genome shotgun (WGS) entry which is preliminary data.</text>
</comment>
<keyword evidence="1" id="KW-0812">Transmembrane</keyword>
<protein>
    <submittedName>
        <fullName evidence="2">Uncharacterized protein</fullName>
    </submittedName>
</protein>
<evidence type="ECO:0000313" key="2">
    <source>
        <dbReference type="EMBL" id="MBD3867306.1"/>
    </source>
</evidence>
<evidence type="ECO:0000256" key="1">
    <source>
        <dbReference type="SAM" id="Phobius"/>
    </source>
</evidence>
<keyword evidence="1" id="KW-0472">Membrane</keyword>
<proteinExistence type="predicted"/>
<organism evidence="2 3">
    <name type="scientific">Candidatus Polarisedimenticola svalbardensis</name>
    <dbReference type="NCBI Taxonomy" id="2886004"/>
    <lineage>
        <taxon>Bacteria</taxon>
        <taxon>Pseudomonadati</taxon>
        <taxon>Acidobacteriota</taxon>
        <taxon>Candidatus Polarisedimenticolia</taxon>
        <taxon>Candidatus Polarisedimenticolales</taxon>
        <taxon>Candidatus Polarisedimenticolaceae</taxon>
        <taxon>Candidatus Polarisedimenticola</taxon>
    </lineage>
</organism>
<dbReference type="Proteomes" id="UP000648239">
    <property type="component" value="Unassembled WGS sequence"/>
</dbReference>
<feature type="transmembrane region" description="Helical" evidence="1">
    <location>
        <begin position="6"/>
        <end position="27"/>
    </location>
</feature>